<comment type="caution">
    <text evidence="3">The sequence shown here is derived from an EMBL/GenBank/DDBJ whole genome shotgun (WGS) entry which is preliminary data.</text>
</comment>
<organism evidence="3 4">
    <name type="scientific">Colwellia asteriadis</name>
    <dbReference type="NCBI Taxonomy" id="517723"/>
    <lineage>
        <taxon>Bacteria</taxon>
        <taxon>Pseudomonadati</taxon>
        <taxon>Pseudomonadota</taxon>
        <taxon>Gammaproteobacteria</taxon>
        <taxon>Alteromonadales</taxon>
        <taxon>Colwelliaceae</taxon>
        <taxon>Colwellia</taxon>
    </lineage>
</organism>
<keyword evidence="4" id="KW-1185">Reference proteome</keyword>
<evidence type="ECO:0000313" key="4">
    <source>
        <dbReference type="Proteomes" id="UP001500021"/>
    </source>
</evidence>
<dbReference type="Proteomes" id="UP001500021">
    <property type="component" value="Unassembled WGS sequence"/>
</dbReference>
<gene>
    <name evidence="3" type="ORF">GCM10009111_33900</name>
</gene>
<evidence type="ECO:0000256" key="1">
    <source>
        <dbReference type="SAM" id="Coils"/>
    </source>
</evidence>
<dbReference type="InterPro" id="IPR036641">
    <property type="entry name" value="HPT_dom_sf"/>
</dbReference>
<evidence type="ECO:0000256" key="2">
    <source>
        <dbReference type="SAM" id="Phobius"/>
    </source>
</evidence>
<keyword evidence="2" id="KW-0812">Transmembrane</keyword>
<sequence length="945" mass="107686">MISHDNMNKKDIQVEQPVNNLSSSVSLQQTLIDKVKPYSFLYLATIGLIICSLFIVTGGAYYFKYKKDIVLISDDLTQVENKLSEQKLLLSALRITNSMLASDNLDSYLLLEKELAIINKKLSLLKSSHQSIYHDWKTKRQAAFNALRHMKSNADRLQNHKQEVLVKVAALKTAVENTQIQVSDSEEQAKWLQFSQTISQFSFLLNKLNIATSPIVFKQLKESFNSLNEYSTPMINLDIEAALAQFNDAFYVSDKNTNNQSETIVSHWQENLQTIVDYNQLLKKQVLVFTGILYDNSSKAEQNISKRQLNYSWDINHALITHMAMVFAALLSVIILLFWLLSRHLKQHLRQYQALELTLYNREDTHQSLGFEEREQQHNLEVDALTLKAEQLAAEKELAELTAISQRKTNALIEKENYGQFYNLALKLLERITLVSSSHQKITSNQHLFQSYQFSKKLVRLIKQASFHRYMQAEGMRLTLSDINIISTTEAVLLNQAAAINKQNNLLKLHVDGNICPEVKVDVNIFTEMLQVFVQLLGDDLSAGQLDVSFKLQDQNNGQQTVLIMGQVFSSKEVRKLPKLLQELQEKSEHYISSELNSYFIALLKCLHGENITAALTEKGYQLSFTLPLAVMLNRNLGENTTAQLTEYLLDKTQTNNTPLAAKAIDVLIGVKSPIQYQKLQQQLQQLGLQVTFVAQAAQQKEYWQSGCYAILFSEFSTSPFIHFIDKGNDCISGSEVIQRGIFGLDITYIKDEDVIFSHWIVDRLSNAVSIEQLMTLLSPWLAEEKTIEQKAESNVDLLTVDNNKAIHQYKSTKSSLQNRQAQLTELPVKELTEPKVNLELYIKNQGSPELAFFMINEYVNNINQLALKLNRALKSNNLVRAKQAIVILQSVSSILSAPNLQQLCKDWQKLLIDPVLNQNRAFIDKLLAKTQQEITDITAYVKSM</sequence>
<feature type="coiled-coil region" evidence="1">
    <location>
        <begin position="375"/>
        <end position="402"/>
    </location>
</feature>
<proteinExistence type="predicted"/>
<feature type="transmembrane region" description="Helical" evidence="2">
    <location>
        <begin position="40"/>
        <end position="63"/>
    </location>
</feature>
<accession>A0ABN1LB55</accession>
<dbReference type="EMBL" id="BAAAFA010000015">
    <property type="protein sequence ID" value="GAA0823765.1"/>
    <property type="molecule type" value="Genomic_DNA"/>
</dbReference>
<dbReference type="Gene3D" id="1.20.120.160">
    <property type="entry name" value="HPT domain"/>
    <property type="match status" value="1"/>
</dbReference>
<keyword evidence="2" id="KW-1133">Transmembrane helix</keyword>
<reference evidence="3 4" key="1">
    <citation type="journal article" date="2019" name="Int. J. Syst. Evol. Microbiol.">
        <title>The Global Catalogue of Microorganisms (GCM) 10K type strain sequencing project: providing services to taxonomists for standard genome sequencing and annotation.</title>
        <authorList>
            <consortium name="The Broad Institute Genomics Platform"/>
            <consortium name="The Broad Institute Genome Sequencing Center for Infectious Disease"/>
            <person name="Wu L."/>
            <person name="Ma J."/>
        </authorList>
    </citation>
    <scope>NUCLEOTIDE SEQUENCE [LARGE SCALE GENOMIC DNA]</scope>
    <source>
        <strain evidence="3 4">JCM 15608</strain>
    </source>
</reference>
<keyword evidence="1" id="KW-0175">Coiled coil</keyword>
<protein>
    <submittedName>
        <fullName evidence="3">Uncharacterized protein</fullName>
    </submittedName>
</protein>
<dbReference type="SUPFAM" id="SSF47226">
    <property type="entry name" value="Histidine-containing phosphotransfer domain, HPT domain"/>
    <property type="match status" value="1"/>
</dbReference>
<keyword evidence="2" id="KW-0472">Membrane</keyword>
<name>A0ABN1LB55_9GAMM</name>
<evidence type="ECO:0000313" key="3">
    <source>
        <dbReference type="EMBL" id="GAA0823765.1"/>
    </source>
</evidence>
<feature type="transmembrane region" description="Helical" evidence="2">
    <location>
        <begin position="315"/>
        <end position="341"/>
    </location>
</feature>